<name>A0AA40AKZ2_9PEZI</name>
<evidence type="ECO:0000313" key="1">
    <source>
        <dbReference type="EMBL" id="KAK0717749.1"/>
    </source>
</evidence>
<dbReference type="EMBL" id="JAUIRO010000004">
    <property type="protein sequence ID" value="KAK0717749.1"/>
    <property type="molecule type" value="Genomic_DNA"/>
</dbReference>
<protein>
    <submittedName>
        <fullName evidence="1">Uncharacterized protein</fullName>
    </submittedName>
</protein>
<dbReference type="RefSeq" id="XP_060296542.1">
    <property type="nucleotide sequence ID" value="XM_060434274.1"/>
</dbReference>
<organism evidence="1 2">
    <name type="scientific">Lasiosphaeria miniovina</name>
    <dbReference type="NCBI Taxonomy" id="1954250"/>
    <lineage>
        <taxon>Eukaryota</taxon>
        <taxon>Fungi</taxon>
        <taxon>Dikarya</taxon>
        <taxon>Ascomycota</taxon>
        <taxon>Pezizomycotina</taxon>
        <taxon>Sordariomycetes</taxon>
        <taxon>Sordariomycetidae</taxon>
        <taxon>Sordariales</taxon>
        <taxon>Lasiosphaeriaceae</taxon>
        <taxon>Lasiosphaeria</taxon>
    </lineage>
</organism>
<dbReference type="SUPFAM" id="SSF48452">
    <property type="entry name" value="TPR-like"/>
    <property type="match status" value="1"/>
</dbReference>
<reference evidence="1" key="1">
    <citation type="submission" date="2023-06" db="EMBL/GenBank/DDBJ databases">
        <title>Genome-scale phylogeny and comparative genomics of the fungal order Sordariales.</title>
        <authorList>
            <consortium name="Lawrence Berkeley National Laboratory"/>
            <person name="Hensen N."/>
            <person name="Bonometti L."/>
            <person name="Westerberg I."/>
            <person name="Brannstrom I.O."/>
            <person name="Guillou S."/>
            <person name="Cros-Aarteil S."/>
            <person name="Calhoun S."/>
            <person name="Haridas S."/>
            <person name="Kuo A."/>
            <person name="Mondo S."/>
            <person name="Pangilinan J."/>
            <person name="Riley R."/>
            <person name="LaButti K."/>
            <person name="Andreopoulos B."/>
            <person name="Lipzen A."/>
            <person name="Chen C."/>
            <person name="Yanf M."/>
            <person name="Daum C."/>
            <person name="Ng V."/>
            <person name="Clum A."/>
            <person name="Steindorff A."/>
            <person name="Ohm R."/>
            <person name="Martin F."/>
            <person name="Silar P."/>
            <person name="Natvig D."/>
            <person name="Lalanne C."/>
            <person name="Gautier V."/>
            <person name="Ament-velasquez S.L."/>
            <person name="Kruys A."/>
            <person name="Hutchinson M.I."/>
            <person name="Powell A.J."/>
            <person name="Barry K."/>
            <person name="Miller A.N."/>
            <person name="Grigoriev I.V."/>
            <person name="Debuchy R."/>
            <person name="Gladieux P."/>
            <person name="Thoren M.H."/>
            <person name="Johannesson H."/>
        </authorList>
    </citation>
    <scope>NUCLEOTIDE SEQUENCE</scope>
    <source>
        <strain evidence="1">SMH2392-1A</strain>
    </source>
</reference>
<comment type="caution">
    <text evidence="1">The sequence shown here is derived from an EMBL/GenBank/DDBJ whole genome shotgun (WGS) entry which is preliminary data.</text>
</comment>
<gene>
    <name evidence="1" type="ORF">B0T26DRAFT_303312</name>
</gene>
<dbReference type="Proteomes" id="UP001172101">
    <property type="component" value="Unassembled WGS sequence"/>
</dbReference>
<dbReference type="Gene3D" id="1.25.40.10">
    <property type="entry name" value="Tetratricopeptide repeat domain"/>
    <property type="match status" value="1"/>
</dbReference>
<dbReference type="InterPro" id="IPR011990">
    <property type="entry name" value="TPR-like_helical_dom_sf"/>
</dbReference>
<dbReference type="AlphaFoldDB" id="A0AA40AKZ2"/>
<proteinExistence type="predicted"/>
<dbReference type="GeneID" id="85317544"/>
<keyword evidence="2" id="KW-1185">Reference proteome</keyword>
<accession>A0AA40AKZ2</accession>
<evidence type="ECO:0000313" key="2">
    <source>
        <dbReference type="Proteomes" id="UP001172101"/>
    </source>
</evidence>
<sequence length="276" mass="30909">MAASHHMADMELFNVEADMASFLNDLSNEDLDSFAELQDPTNDDQFELYVYTCFLVSKKSGSMGHLEQAIQQAERWVAVTPTDHSDRTRRSHIHEMMLAWGYQIRFASEDIVATNLGDDRRTDQEPVVNETGIQTRHLSSQAVRLAKSYEQIGHLEDLKEAIKIMEQVLELGGAYIEPDMLSNLGAMLGLQFIRIGSIDDLNRAVDVTSTAVDATSQDHPNRVTIFNNLGIWLDTRFRRTGSIDDLNRAVDITSIAVDATPQDHSDRASLLNNLGT</sequence>